<dbReference type="SUPFAM" id="SSF48557">
    <property type="entry name" value="L-aspartase-like"/>
    <property type="match status" value="1"/>
</dbReference>
<dbReference type="GO" id="GO:0005829">
    <property type="term" value="C:cytosol"/>
    <property type="evidence" value="ECO:0007669"/>
    <property type="project" value="TreeGrafter"/>
</dbReference>
<dbReference type="PROSITE" id="PS00163">
    <property type="entry name" value="FUMARATE_LYASES"/>
    <property type="match status" value="1"/>
</dbReference>
<dbReference type="STRING" id="471514.AN477_11395"/>
<dbReference type="InterPro" id="IPR018951">
    <property type="entry name" value="Fumarase_C_C"/>
</dbReference>
<gene>
    <name evidence="4" type="primary">aspA</name>
    <name evidence="4" type="ORF">AN477_11395</name>
</gene>
<dbReference type="AlphaFoldDB" id="A0A0P9CVA3"/>
<name>A0A0P9CVA3_9BACL</name>
<keyword evidence="1 4" id="KW-0456">Lyase</keyword>
<dbReference type="GO" id="GO:0008797">
    <property type="term" value="F:aspartate ammonia-lyase activity"/>
    <property type="evidence" value="ECO:0007669"/>
    <property type="project" value="UniProtKB-EC"/>
</dbReference>
<keyword evidence="5" id="KW-1185">Reference proteome</keyword>
<evidence type="ECO:0000259" key="2">
    <source>
        <dbReference type="Pfam" id="PF00206"/>
    </source>
</evidence>
<dbReference type="EMBL" id="LJCO01000047">
    <property type="protein sequence ID" value="KPV43608.1"/>
    <property type="molecule type" value="Genomic_DNA"/>
</dbReference>
<dbReference type="InterPro" id="IPR051546">
    <property type="entry name" value="Aspartate_Ammonia-Lyase"/>
</dbReference>
<dbReference type="Gene3D" id="1.10.40.30">
    <property type="entry name" value="Fumarase/aspartase (C-terminal domain)"/>
    <property type="match status" value="1"/>
</dbReference>
<dbReference type="Gene3D" id="1.10.275.10">
    <property type="entry name" value="Fumarase/aspartase (N-terminal domain)"/>
    <property type="match status" value="1"/>
</dbReference>
<dbReference type="FunFam" id="1.10.275.10:FF:000001">
    <property type="entry name" value="Fumarate hydratase, mitochondrial"/>
    <property type="match status" value="1"/>
</dbReference>
<sequence length="467" mass="50380">MTSSRSVHDSLGELSIPSEAYYGAQTARAIENFPISGLRLQRPFIRAQAIIKWAAAKAHQELGVLDHDKATAICDAAQEVIDGKFDSWFQVDVYQAGAGTSQNMNVNEVIASRAAELLGKSRGDYSVVHPNDHVNMSQSTNDTIHVAMQIAGMELLVHELYPALDNLIADLDDKTREFAEVVKSGRTHLQDAVPLRLGDEFSAYADNLRRHKQWLDEAGQSLFEIGLGGNAVGTGINTPEGFAEVSVSYVRQFTGLPFQIARNPFTFNQNPDEVVFVSGVLRSLALALQRIANDFRLLSSGPRTGLAEIQLPAVQPGSSIMPGKINPVMAEMLNMIAFQVQGCDTTVAHAGGAGQLELNVMMPVMAANFLHEIHILATGMNAFSTRCVKGITADTARCERYADLSLSLATALNTEVGYETAAKVVKQALASNISLRESGEALGVDAKALNQALDTKSLSQVVKRTKA</sequence>
<dbReference type="PANTHER" id="PTHR42696">
    <property type="entry name" value="ASPARTATE AMMONIA-LYASE"/>
    <property type="match status" value="1"/>
</dbReference>
<dbReference type="CDD" id="cd01596">
    <property type="entry name" value="Aspartase_like"/>
    <property type="match status" value="1"/>
</dbReference>
<dbReference type="Proteomes" id="UP000050482">
    <property type="component" value="Unassembled WGS sequence"/>
</dbReference>
<accession>A0A0P9CVA3</accession>
<dbReference type="InterPro" id="IPR020557">
    <property type="entry name" value="Fumarate_lyase_CS"/>
</dbReference>
<feature type="domain" description="Fumarate lyase N-terminal" evidence="2">
    <location>
        <begin position="12"/>
        <end position="342"/>
    </location>
</feature>
<dbReference type="Gene3D" id="1.20.200.10">
    <property type="entry name" value="Fumarase/aspartase (Central domain)"/>
    <property type="match status" value="1"/>
</dbReference>
<dbReference type="GO" id="GO:0006531">
    <property type="term" value="P:aspartate metabolic process"/>
    <property type="evidence" value="ECO:0007669"/>
    <property type="project" value="TreeGrafter"/>
</dbReference>
<dbReference type="RefSeq" id="WP_054969290.1">
    <property type="nucleotide sequence ID" value="NZ_LJCO01000047.1"/>
</dbReference>
<dbReference type="InterPro" id="IPR000362">
    <property type="entry name" value="Fumarate_lyase_fam"/>
</dbReference>
<dbReference type="EC" id="4.3.1.1" evidence="4"/>
<dbReference type="PRINTS" id="PR00145">
    <property type="entry name" value="ARGSUCLYASE"/>
</dbReference>
<proteinExistence type="predicted"/>
<organism evidence="4 5">
    <name type="scientific">Alicyclobacillus ferrooxydans</name>
    <dbReference type="NCBI Taxonomy" id="471514"/>
    <lineage>
        <taxon>Bacteria</taxon>
        <taxon>Bacillati</taxon>
        <taxon>Bacillota</taxon>
        <taxon>Bacilli</taxon>
        <taxon>Bacillales</taxon>
        <taxon>Alicyclobacillaceae</taxon>
        <taxon>Alicyclobacillus</taxon>
    </lineage>
</organism>
<dbReference type="Pfam" id="PF10415">
    <property type="entry name" value="FumaraseC_C"/>
    <property type="match status" value="1"/>
</dbReference>
<dbReference type="InterPro" id="IPR022761">
    <property type="entry name" value="Fumarate_lyase_N"/>
</dbReference>
<reference evidence="4 5" key="1">
    <citation type="submission" date="2015-09" db="EMBL/GenBank/DDBJ databases">
        <title>Draft genome sequence of Alicyclobacillus ferrooxydans DSM 22381.</title>
        <authorList>
            <person name="Hemp J."/>
        </authorList>
    </citation>
    <scope>NUCLEOTIDE SEQUENCE [LARGE SCALE GENOMIC DNA]</scope>
    <source>
        <strain evidence="4 5">TC-34</strain>
    </source>
</reference>
<dbReference type="InterPro" id="IPR024083">
    <property type="entry name" value="Fumarase/histidase_N"/>
</dbReference>
<dbReference type="PANTHER" id="PTHR42696:SF2">
    <property type="entry name" value="ASPARTATE AMMONIA-LYASE"/>
    <property type="match status" value="1"/>
</dbReference>
<evidence type="ECO:0000256" key="1">
    <source>
        <dbReference type="ARBA" id="ARBA00023239"/>
    </source>
</evidence>
<dbReference type="PRINTS" id="PR00149">
    <property type="entry name" value="FUMRATELYASE"/>
</dbReference>
<dbReference type="InterPro" id="IPR008948">
    <property type="entry name" value="L-Aspartase-like"/>
</dbReference>
<comment type="caution">
    <text evidence="4">The sequence shown here is derived from an EMBL/GenBank/DDBJ whole genome shotgun (WGS) entry which is preliminary data.</text>
</comment>
<evidence type="ECO:0000259" key="3">
    <source>
        <dbReference type="Pfam" id="PF10415"/>
    </source>
</evidence>
<protein>
    <submittedName>
        <fullName evidence="4">Aspartate ammonia-lyase</fullName>
        <ecNumber evidence="4">4.3.1.1</ecNumber>
    </submittedName>
</protein>
<evidence type="ECO:0000313" key="5">
    <source>
        <dbReference type="Proteomes" id="UP000050482"/>
    </source>
</evidence>
<dbReference type="PATRIC" id="fig|471514.4.peg.2629"/>
<dbReference type="GO" id="GO:0006099">
    <property type="term" value="P:tricarboxylic acid cycle"/>
    <property type="evidence" value="ECO:0007669"/>
    <property type="project" value="InterPro"/>
</dbReference>
<dbReference type="NCBIfam" id="NF008909">
    <property type="entry name" value="PRK12273.1"/>
    <property type="match status" value="1"/>
</dbReference>
<dbReference type="OrthoDB" id="9802809at2"/>
<dbReference type="FunFam" id="1.20.200.10:FF:000001">
    <property type="entry name" value="Fumarate hydratase, mitochondrial"/>
    <property type="match status" value="1"/>
</dbReference>
<dbReference type="Pfam" id="PF00206">
    <property type="entry name" value="Lyase_1"/>
    <property type="match status" value="1"/>
</dbReference>
<evidence type="ECO:0000313" key="4">
    <source>
        <dbReference type="EMBL" id="KPV43608.1"/>
    </source>
</evidence>
<feature type="domain" description="Fumarase C C-terminal" evidence="3">
    <location>
        <begin position="408"/>
        <end position="458"/>
    </location>
</feature>